<dbReference type="PANTHER" id="PTHR45991">
    <property type="entry name" value="PACHYTENE CHECKPOINT PROTEIN 2"/>
    <property type="match status" value="1"/>
</dbReference>
<name>A0A1I8EYW3_WUCBA</name>
<dbReference type="Gene3D" id="3.40.50.300">
    <property type="entry name" value="P-loop containing nucleotide triphosphate hydrolases"/>
    <property type="match status" value="1"/>
</dbReference>
<evidence type="ECO:0000256" key="2">
    <source>
        <dbReference type="ARBA" id="ARBA00022840"/>
    </source>
</evidence>
<dbReference type="InterPro" id="IPR003959">
    <property type="entry name" value="ATPase_AAA_core"/>
</dbReference>
<dbReference type="SMART" id="SM00382">
    <property type="entry name" value="AAA"/>
    <property type="match status" value="1"/>
</dbReference>
<dbReference type="Pfam" id="PF22107">
    <property type="entry name" value="Pch2_N"/>
    <property type="match status" value="1"/>
</dbReference>
<dbReference type="STRING" id="6293.A0A1I8EYW3"/>
<protein>
    <submittedName>
        <fullName evidence="4">AAA domain-containing protein</fullName>
    </submittedName>
</protein>
<dbReference type="GO" id="GO:0051598">
    <property type="term" value="P:meiotic recombination checkpoint signaling"/>
    <property type="evidence" value="ECO:0007669"/>
    <property type="project" value="TreeGrafter"/>
</dbReference>
<keyword evidence="1" id="KW-0547">Nucleotide-binding</keyword>
<accession>A0A1I8EYW3</accession>
<feature type="domain" description="AAA+ ATPase" evidence="3">
    <location>
        <begin position="177"/>
        <end position="329"/>
    </location>
</feature>
<sequence length="476" mass="53652">MESFIEHLSASIWAMVMRGIPNKQQTIAQSSPSFHAEIPILSVKNVRNGLPIVLPSDNEFSKIIDDVFIVCSDTPEGEFLTISDTSLTVANLHLYKLLNRDAQTLEAQSGEYGSESNTAGSLLWELPCCEFDGIWENLIFDDSIKDELLSYVYALVRLSEKNTNTTVLRVNRMILLHGIALHVAGPPGTGKTSLCRALAQKLAIRFSQKYKRIYFVEINSHGLFSKFFSESGKLIQSMFKQIEELAEDPKAFVFVLIDEVESLTIARSALLNRNEPTDAIRAVNAVLTQVDYIRRRSNIFIFTTSNITEARLLFFSKASKNDCIYEIYDCIYEKRNFLLQNFWILSLDEAFTDRTDLSRFVGYPSANAVYAIFRSCIQEMQRIGIVEPGPWFSERYASGPHCEKLMQLSRSASGLSGRCLRQLPVIGYSKLPVDQLSIEQCLGVLEKALKEKLSENVRCLPSDLNARRKITTASVG</sequence>
<dbReference type="GO" id="GO:0016887">
    <property type="term" value="F:ATP hydrolysis activity"/>
    <property type="evidence" value="ECO:0007669"/>
    <property type="project" value="InterPro"/>
</dbReference>
<evidence type="ECO:0000259" key="3">
    <source>
        <dbReference type="SMART" id="SM00382"/>
    </source>
</evidence>
<dbReference type="AlphaFoldDB" id="A0A1I8EYW3"/>
<dbReference type="InterPro" id="IPR044539">
    <property type="entry name" value="Pch2-like"/>
</dbReference>
<dbReference type="InterPro" id="IPR027417">
    <property type="entry name" value="P-loop_NTPase"/>
</dbReference>
<dbReference type="InterPro" id="IPR003593">
    <property type="entry name" value="AAA+_ATPase"/>
</dbReference>
<reference evidence="4" key="1">
    <citation type="submission" date="2016-11" db="UniProtKB">
        <authorList>
            <consortium name="WormBaseParasite"/>
        </authorList>
    </citation>
    <scope>IDENTIFICATION</scope>
    <source>
        <strain evidence="4">pt0022</strain>
    </source>
</reference>
<dbReference type="WBParaSite" id="maker-PairedContig_665-snap-gene-3.46-mRNA-1">
    <property type="protein sequence ID" value="maker-PairedContig_665-snap-gene-3.46-mRNA-1"/>
    <property type="gene ID" value="maker-PairedContig_665-snap-gene-3.46"/>
</dbReference>
<dbReference type="GO" id="GO:0007131">
    <property type="term" value="P:reciprocal meiotic recombination"/>
    <property type="evidence" value="ECO:0007669"/>
    <property type="project" value="TreeGrafter"/>
</dbReference>
<proteinExistence type="predicted"/>
<dbReference type="SUPFAM" id="SSF52540">
    <property type="entry name" value="P-loop containing nucleoside triphosphate hydrolases"/>
    <property type="match status" value="1"/>
</dbReference>
<dbReference type="GO" id="GO:0005634">
    <property type="term" value="C:nucleus"/>
    <property type="evidence" value="ECO:0007669"/>
    <property type="project" value="TreeGrafter"/>
</dbReference>
<organism evidence="4">
    <name type="scientific">Wuchereria bancrofti</name>
    <dbReference type="NCBI Taxonomy" id="6293"/>
    <lineage>
        <taxon>Eukaryota</taxon>
        <taxon>Metazoa</taxon>
        <taxon>Ecdysozoa</taxon>
        <taxon>Nematoda</taxon>
        <taxon>Chromadorea</taxon>
        <taxon>Rhabditida</taxon>
        <taxon>Spirurina</taxon>
        <taxon>Spiruromorpha</taxon>
        <taxon>Filarioidea</taxon>
        <taxon>Onchocercidae</taxon>
        <taxon>Wuchereria</taxon>
    </lineage>
</organism>
<dbReference type="GO" id="GO:0005694">
    <property type="term" value="C:chromosome"/>
    <property type="evidence" value="ECO:0007669"/>
    <property type="project" value="TreeGrafter"/>
</dbReference>
<keyword evidence="2" id="KW-0067">ATP-binding</keyword>
<dbReference type="GO" id="GO:0005524">
    <property type="term" value="F:ATP binding"/>
    <property type="evidence" value="ECO:0007669"/>
    <property type="project" value="UniProtKB-KW"/>
</dbReference>
<evidence type="ECO:0000256" key="1">
    <source>
        <dbReference type="ARBA" id="ARBA00022741"/>
    </source>
</evidence>
<dbReference type="Pfam" id="PF00004">
    <property type="entry name" value="AAA"/>
    <property type="match status" value="1"/>
</dbReference>
<evidence type="ECO:0000313" key="4">
    <source>
        <dbReference type="WBParaSite" id="maker-PairedContig_665-snap-gene-3.46-mRNA-1"/>
    </source>
</evidence>
<dbReference type="PANTHER" id="PTHR45991:SF1">
    <property type="entry name" value="PACHYTENE CHECKPOINT PROTEIN 2 HOMOLOG"/>
    <property type="match status" value="1"/>
</dbReference>
<dbReference type="InterPro" id="IPR054330">
    <property type="entry name" value="Pch2-like_N"/>
</dbReference>